<feature type="signal peptide" evidence="1">
    <location>
        <begin position="1"/>
        <end position="20"/>
    </location>
</feature>
<evidence type="ECO:0000313" key="2">
    <source>
        <dbReference type="EMBL" id="GLY81109.1"/>
    </source>
</evidence>
<dbReference type="Proteomes" id="UP001165135">
    <property type="component" value="Unassembled WGS sequence"/>
</dbReference>
<proteinExistence type="predicted"/>
<name>A0A9W6RSN9_9ACTN</name>
<keyword evidence="1" id="KW-0732">Signal</keyword>
<feature type="chain" id="PRO_5040896678" evidence="1">
    <location>
        <begin position="21"/>
        <end position="146"/>
    </location>
</feature>
<dbReference type="RefSeq" id="WP_285635046.1">
    <property type="nucleotide sequence ID" value="NZ_BSTJ01000017.1"/>
</dbReference>
<organism evidence="2 3">
    <name type="scientific">Actinoallomurus iriomotensis</name>
    <dbReference type="NCBI Taxonomy" id="478107"/>
    <lineage>
        <taxon>Bacteria</taxon>
        <taxon>Bacillati</taxon>
        <taxon>Actinomycetota</taxon>
        <taxon>Actinomycetes</taxon>
        <taxon>Streptosporangiales</taxon>
        <taxon>Thermomonosporaceae</taxon>
        <taxon>Actinoallomurus</taxon>
    </lineage>
</organism>
<sequence>MQRRSLGVLLGSGAAVLAAAVTTGVWTHEASAGTPALKTSRTASHWFNQIEPAKGQIVFLRNGSTPSSAGRYQIAVRVTSKHHGLSCFAEQRDGVDLGRSRTIAAGDTAPVILATAVPAGTQYNLICNGTAQSRQVLNGTITETSR</sequence>
<gene>
    <name evidence="2" type="ORF">Airi01_093760</name>
</gene>
<protein>
    <submittedName>
        <fullName evidence="2">Uncharacterized protein</fullName>
    </submittedName>
</protein>
<evidence type="ECO:0000313" key="3">
    <source>
        <dbReference type="Proteomes" id="UP001165135"/>
    </source>
</evidence>
<accession>A0A9W6RSN9</accession>
<dbReference type="AlphaFoldDB" id="A0A9W6RSN9"/>
<reference evidence="2" key="1">
    <citation type="submission" date="2023-03" db="EMBL/GenBank/DDBJ databases">
        <title>Actinoallomurus iriomotensis NBRC 103681.</title>
        <authorList>
            <person name="Ichikawa N."/>
            <person name="Sato H."/>
            <person name="Tonouchi N."/>
        </authorList>
    </citation>
    <scope>NUCLEOTIDE SEQUENCE</scope>
    <source>
        <strain evidence="2">NBRC 103681</strain>
    </source>
</reference>
<comment type="caution">
    <text evidence="2">The sequence shown here is derived from an EMBL/GenBank/DDBJ whole genome shotgun (WGS) entry which is preliminary data.</text>
</comment>
<evidence type="ECO:0000256" key="1">
    <source>
        <dbReference type="SAM" id="SignalP"/>
    </source>
</evidence>
<dbReference type="EMBL" id="BSTJ01000017">
    <property type="protein sequence ID" value="GLY81109.1"/>
    <property type="molecule type" value="Genomic_DNA"/>
</dbReference>